<dbReference type="GO" id="GO:0005886">
    <property type="term" value="C:plasma membrane"/>
    <property type="evidence" value="ECO:0007669"/>
    <property type="project" value="TreeGrafter"/>
</dbReference>
<evidence type="ECO:0000256" key="7">
    <source>
        <dbReference type="ARBA" id="ARBA00022801"/>
    </source>
</evidence>
<dbReference type="Pfam" id="PF00168">
    <property type="entry name" value="C2"/>
    <property type="match status" value="1"/>
</dbReference>
<dbReference type="SMART" id="SM00155">
    <property type="entry name" value="PLDc"/>
    <property type="match status" value="1"/>
</dbReference>
<name>A0A6A6NHX0_HEVBR</name>
<accession>A0A6A6NHX0</accession>
<evidence type="ECO:0000259" key="12">
    <source>
        <dbReference type="PROSITE" id="PS50004"/>
    </source>
</evidence>
<dbReference type="PIRSF" id="PIRSF036470">
    <property type="entry name" value="PLD_plant"/>
    <property type="match status" value="1"/>
</dbReference>
<feature type="domain" description="PLD phosphodiesterase" evidence="13">
    <location>
        <begin position="617"/>
        <end position="644"/>
    </location>
</feature>
<dbReference type="InterPro" id="IPR024632">
    <property type="entry name" value="PLipase_D_C"/>
</dbReference>
<dbReference type="InterPro" id="IPR015679">
    <property type="entry name" value="PLipase_D_fam"/>
</dbReference>
<comment type="caution">
    <text evidence="14">The sequence shown here is derived from an EMBL/GenBank/DDBJ whole genome shotgun (WGS) entry which is preliminary data.</text>
</comment>
<sequence>MMAEQTPATGMYLYGDLDLKIIEARRLPNMDLLSERIRRCFSPFDNCRKPFVRDNKPPHQHRIITSDPYVTVCLAGATVARTRVISNSQNPFWNEHFNIPVAHPTSHVDFYVKDNDVFGADLIGVATVPVEKIISGEKISDWFPIIGPYGKPPKPDCAVRIEIKFMQCKENPLYKYGIAASPNDFGVQNCYFPVRHGSSITLYQDAHVPDNFLPDIELENGDVFKHEKCWEDICHAILEAHHLVYIVGWSIYHKVKLVREPTKPLPSGGNLILGDLLKYKSQEGVRVLLLVWDDKTSHSKFFINTTGVMQTHDEETRKFFKHSSVNCVLSPRYASRTKGPRQPWHDWHCKIEGPAAYDILTNFEQRWRKASKWSEFGRRFKRVTHWHDDALIKLERISWILSPGPSIPDDDPKLWVSNEDDPENWHVQVFRSIDSGSLKGFPKDVYQAEAQNLVCAKNLVIDKSIQTAYIQAIRSAQHFIYIENQYFIGSSYAWPSYKEAGADNLIPMELALKIASKIRAKERFAVYVVVPMWPEGVPTSVSVQEILFWQGQTMQVMYEVIAKELKAMNLENVHPQEYLNFYCLGNREEPSKELLDLSDKARNSGEVVLTCQEHRRFMIYVHAKGMIVDDEYVILGSANINQRSMAGSRDTEIAMGAYQPSHTWGNKRRHPRGQVYGYRMSLWAEHLGLVDRLFEEPETLDCVNTVNKIAEDNWRRFTEKEFSPLQGHLLKYPLKVDVNGKVSPLPGQENFPDVGGKVLGARSTLPDALTT</sequence>
<dbReference type="EC" id="3.1.4.4" evidence="4 11"/>
<dbReference type="Gene3D" id="3.30.870.10">
    <property type="entry name" value="Endonuclease Chain A"/>
    <property type="match status" value="2"/>
</dbReference>
<evidence type="ECO:0000256" key="9">
    <source>
        <dbReference type="ARBA" id="ARBA00022963"/>
    </source>
</evidence>
<dbReference type="PANTHER" id="PTHR18896">
    <property type="entry name" value="PHOSPHOLIPASE D"/>
    <property type="match status" value="1"/>
</dbReference>
<evidence type="ECO:0000256" key="10">
    <source>
        <dbReference type="ARBA" id="ARBA00023098"/>
    </source>
</evidence>
<dbReference type="Pfam" id="PF00614">
    <property type="entry name" value="PLDc"/>
    <property type="match status" value="1"/>
</dbReference>
<gene>
    <name evidence="14" type="ORF">GH714_016565</name>
</gene>
<evidence type="ECO:0000256" key="8">
    <source>
        <dbReference type="ARBA" id="ARBA00022837"/>
    </source>
</evidence>
<dbReference type="GO" id="GO:0004630">
    <property type="term" value="F:phospholipase D activity"/>
    <property type="evidence" value="ECO:0007669"/>
    <property type="project" value="UniProtKB-EC"/>
</dbReference>
<dbReference type="SMART" id="SM00239">
    <property type="entry name" value="C2"/>
    <property type="match status" value="1"/>
</dbReference>
<keyword evidence="10" id="KW-0443">Lipid metabolism</keyword>
<evidence type="ECO:0000256" key="4">
    <source>
        <dbReference type="ARBA" id="ARBA00012027"/>
    </source>
</evidence>
<evidence type="ECO:0000256" key="11">
    <source>
        <dbReference type="PIRNR" id="PIRNR036470"/>
    </source>
</evidence>
<dbReference type="InterPro" id="IPR000008">
    <property type="entry name" value="C2_dom"/>
</dbReference>
<dbReference type="Pfam" id="PF12357">
    <property type="entry name" value="PLD_C"/>
    <property type="match status" value="1"/>
</dbReference>
<dbReference type="SUPFAM" id="SSF56024">
    <property type="entry name" value="Phospholipase D/nuclease"/>
    <property type="match status" value="2"/>
</dbReference>
<protein>
    <recommendedName>
        <fullName evidence="4 11">Phospholipase D</fullName>
        <ecNumber evidence="4 11">3.1.4.4</ecNumber>
    </recommendedName>
</protein>
<dbReference type="AlphaFoldDB" id="A0A6A6NHX0"/>
<dbReference type="InterPro" id="IPR001736">
    <property type="entry name" value="PLipase_D/transphosphatidylase"/>
</dbReference>
<organism evidence="14 15">
    <name type="scientific">Hevea brasiliensis</name>
    <name type="common">Para rubber tree</name>
    <name type="synonym">Siphonia brasiliensis</name>
    <dbReference type="NCBI Taxonomy" id="3981"/>
    <lineage>
        <taxon>Eukaryota</taxon>
        <taxon>Viridiplantae</taxon>
        <taxon>Streptophyta</taxon>
        <taxon>Embryophyta</taxon>
        <taxon>Tracheophyta</taxon>
        <taxon>Spermatophyta</taxon>
        <taxon>Magnoliopsida</taxon>
        <taxon>eudicotyledons</taxon>
        <taxon>Gunneridae</taxon>
        <taxon>Pentapetalae</taxon>
        <taxon>rosids</taxon>
        <taxon>fabids</taxon>
        <taxon>Malpighiales</taxon>
        <taxon>Euphorbiaceae</taxon>
        <taxon>Crotonoideae</taxon>
        <taxon>Micrandreae</taxon>
        <taxon>Hevea</taxon>
    </lineage>
</organism>
<dbReference type="SUPFAM" id="SSF49562">
    <property type="entry name" value="C2 domain (Calcium/lipid-binding domain, CaLB)"/>
    <property type="match status" value="1"/>
</dbReference>
<dbReference type="GO" id="GO:0046470">
    <property type="term" value="P:phosphatidylcholine metabolic process"/>
    <property type="evidence" value="ECO:0007669"/>
    <property type="project" value="InterPro"/>
</dbReference>
<dbReference type="Gene3D" id="2.60.40.150">
    <property type="entry name" value="C2 domain"/>
    <property type="match status" value="1"/>
</dbReference>
<evidence type="ECO:0000259" key="13">
    <source>
        <dbReference type="PROSITE" id="PS50035"/>
    </source>
</evidence>
<proteinExistence type="inferred from homology"/>
<dbReference type="Proteomes" id="UP000467840">
    <property type="component" value="Chromosome 5"/>
</dbReference>
<comment type="catalytic activity">
    <reaction evidence="1 11">
        <text>a 1,2-diacyl-sn-glycero-3-phosphocholine + H2O = a 1,2-diacyl-sn-glycero-3-phosphate + choline + H(+)</text>
        <dbReference type="Rhea" id="RHEA:14445"/>
        <dbReference type="ChEBI" id="CHEBI:15354"/>
        <dbReference type="ChEBI" id="CHEBI:15377"/>
        <dbReference type="ChEBI" id="CHEBI:15378"/>
        <dbReference type="ChEBI" id="CHEBI:57643"/>
        <dbReference type="ChEBI" id="CHEBI:58608"/>
        <dbReference type="EC" id="3.1.4.4"/>
    </reaction>
</comment>
<reference evidence="14 15" key="1">
    <citation type="journal article" date="2020" name="Mol. Plant">
        <title>The Chromosome-Based Rubber Tree Genome Provides New Insights into Spurge Genome Evolution and Rubber Biosynthesis.</title>
        <authorList>
            <person name="Liu J."/>
            <person name="Shi C."/>
            <person name="Shi C.C."/>
            <person name="Li W."/>
            <person name="Zhang Q.J."/>
            <person name="Zhang Y."/>
            <person name="Li K."/>
            <person name="Lu H.F."/>
            <person name="Shi C."/>
            <person name="Zhu S.T."/>
            <person name="Xiao Z.Y."/>
            <person name="Nan H."/>
            <person name="Yue Y."/>
            <person name="Zhu X.G."/>
            <person name="Wu Y."/>
            <person name="Hong X.N."/>
            <person name="Fan G.Y."/>
            <person name="Tong Y."/>
            <person name="Zhang D."/>
            <person name="Mao C.L."/>
            <person name="Liu Y.L."/>
            <person name="Hao S.J."/>
            <person name="Liu W.Q."/>
            <person name="Lv M.Q."/>
            <person name="Zhang H.B."/>
            <person name="Liu Y."/>
            <person name="Hu-Tang G.R."/>
            <person name="Wang J.P."/>
            <person name="Wang J.H."/>
            <person name="Sun Y.H."/>
            <person name="Ni S.B."/>
            <person name="Chen W.B."/>
            <person name="Zhang X.C."/>
            <person name="Jiao Y.N."/>
            <person name="Eichler E.E."/>
            <person name="Li G.H."/>
            <person name="Liu X."/>
            <person name="Gao L.Z."/>
        </authorList>
    </citation>
    <scope>NUCLEOTIDE SEQUENCE [LARGE SCALE GENOMIC DNA]</scope>
    <source>
        <strain evidence="15">cv. GT1</strain>
        <tissue evidence="14">Leaf</tissue>
    </source>
</reference>
<comment type="similarity">
    <text evidence="3 11">Belongs to the phospholipase D family. C2-PLD subfamily.</text>
</comment>
<keyword evidence="8 11" id="KW-0106">Calcium</keyword>
<keyword evidence="9 11" id="KW-0442">Lipid degradation</keyword>
<evidence type="ECO:0000256" key="1">
    <source>
        <dbReference type="ARBA" id="ARBA00000798"/>
    </source>
</evidence>
<keyword evidence="15" id="KW-1185">Reference proteome</keyword>
<dbReference type="CDD" id="cd04015">
    <property type="entry name" value="C2_plant_PLD"/>
    <property type="match status" value="1"/>
</dbReference>
<evidence type="ECO:0000313" key="14">
    <source>
        <dbReference type="EMBL" id="KAF2324738.1"/>
    </source>
</evidence>
<comment type="cofactor">
    <cofactor evidence="2 11">
        <name>Ca(2+)</name>
        <dbReference type="ChEBI" id="CHEBI:29108"/>
    </cofactor>
</comment>
<evidence type="ECO:0000256" key="2">
    <source>
        <dbReference type="ARBA" id="ARBA00001913"/>
    </source>
</evidence>
<dbReference type="InterPro" id="IPR035892">
    <property type="entry name" value="C2_domain_sf"/>
</dbReference>
<comment type="function">
    <text evidence="11">Hydrolyzes glycerol-phospholipids at the terminal phosphodiesteric bond.</text>
</comment>
<dbReference type="PANTHER" id="PTHR18896:SF60">
    <property type="entry name" value="PHOSPHOLIPASE D"/>
    <property type="match status" value="1"/>
</dbReference>
<evidence type="ECO:0000256" key="6">
    <source>
        <dbReference type="ARBA" id="ARBA00022737"/>
    </source>
</evidence>
<keyword evidence="6" id="KW-0677">Repeat</keyword>
<dbReference type="InterPro" id="IPR011402">
    <property type="entry name" value="PLipase_D_pln"/>
</dbReference>
<evidence type="ECO:0000256" key="5">
    <source>
        <dbReference type="ARBA" id="ARBA00022723"/>
    </source>
</evidence>
<dbReference type="EMBL" id="JAAGAX010000001">
    <property type="protein sequence ID" value="KAF2324738.1"/>
    <property type="molecule type" value="Genomic_DNA"/>
</dbReference>
<keyword evidence="7 11" id="KW-0378">Hydrolase</keyword>
<dbReference type="GO" id="GO:0009395">
    <property type="term" value="P:phospholipid catabolic process"/>
    <property type="evidence" value="ECO:0007669"/>
    <property type="project" value="TreeGrafter"/>
</dbReference>
<dbReference type="PROSITE" id="PS50004">
    <property type="entry name" value="C2"/>
    <property type="match status" value="1"/>
</dbReference>
<feature type="domain" description="C2" evidence="12">
    <location>
        <begin position="1"/>
        <end position="143"/>
    </location>
</feature>
<dbReference type="PROSITE" id="PS50035">
    <property type="entry name" value="PLD"/>
    <property type="match status" value="1"/>
</dbReference>
<keyword evidence="5" id="KW-0479">Metal-binding</keyword>
<dbReference type="GO" id="GO:0005509">
    <property type="term" value="F:calcium ion binding"/>
    <property type="evidence" value="ECO:0007669"/>
    <property type="project" value="InterPro"/>
</dbReference>
<evidence type="ECO:0000313" key="15">
    <source>
        <dbReference type="Proteomes" id="UP000467840"/>
    </source>
</evidence>
<evidence type="ECO:0000256" key="3">
    <source>
        <dbReference type="ARBA" id="ARBA00010683"/>
    </source>
</evidence>